<feature type="non-terminal residue" evidence="12">
    <location>
        <position position="1"/>
    </location>
</feature>
<feature type="active site" description="Proton donor" evidence="8">
    <location>
        <position position="410"/>
    </location>
</feature>
<dbReference type="InterPro" id="IPR001524">
    <property type="entry name" value="Glyco_hydro_6_CS"/>
</dbReference>
<gene>
    <name evidence="12" type="primary">cel3</name>
    <name evidence="12" type="ORF">SPIL2461_LOCUS4101</name>
</gene>
<evidence type="ECO:0000256" key="5">
    <source>
        <dbReference type="ARBA" id="ARBA00023277"/>
    </source>
</evidence>
<dbReference type="PANTHER" id="PTHR34876:SF4">
    <property type="entry name" value="1,4-BETA-D-GLUCAN CELLOBIOHYDROLASE C-RELATED"/>
    <property type="match status" value="1"/>
</dbReference>
<dbReference type="GO" id="GO:0030245">
    <property type="term" value="P:cellulose catabolic process"/>
    <property type="evidence" value="ECO:0007669"/>
    <property type="project" value="UniProtKB-KW"/>
</dbReference>
<evidence type="ECO:0000256" key="9">
    <source>
        <dbReference type="SAM" id="MobiDB-lite"/>
    </source>
</evidence>
<evidence type="ECO:0000256" key="7">
    <source>
        <dbReference type="ARBA" id="ARBA00023326"/>
    </source>
</evidence>
<evidence type="ECO:0000256" key="2">
    <source>
        <dbReference type="ARBA" id="ARBA00022801"/>
    </source>
</evidence>
<feature type="region of interest" description="Disordered" evidence="9">
    <location>
        <begin position="20"/>
        <end position="66"/>
    </location>
</feature>
<keyword evidence="13" id="KW-1185">Reference proteome</keyword>
<feature type="domain" description="Apple" evidence="10">
    <location>
        <begin position="843"/>
        <end position="907"/>
    </location>
</feature>
<feature type="domain" description="CBM1" evidence="11">
    <location>
        <begin position="163"/>
        <end position="199"/>
    </location>
</feature>
<dbReference type="InterPro" id="IPR016288">
    <property type="entry name" value="Beta_cellobiohydrolase"/>
</dbReference>
<feature type="compositionally biased region" description="Low complexity" evidence="9">
    <location>
        <begin position="31"/>
        <end position="66"/>
    </location>
</feature>
<dbReference type="InterPro" id="IPR003609">
    <property type="entry name" value="Pan_app"/>
</dbReference>
<dbReference type="GO" id="GO:0005576">
    <property type="term" value="C:extracellular region"/>
    <property type="evidence" value="ECO:0007669"/>
    <property type="project" value="InterPro"/>
</dbReference>
<dbReference type="GO" id="GO:0030248">
    <property type="term" value="F:cellulose binding"/>
    <property type="evidence" value="ECO:0007669"/>
    <property type="project" value="InterPro"/>
</dbReference>
<dbReference type="PROSITE" id="PS51164">
    <property type="entry name" value="CBM1_2"/>
    <property type="match status" value="1"/>
</dbReference>
<feature type="region of interest" description="Disordered" evidence="9">
    <location>
        <begin position="119"/>
        <end position="162"/>
    </location>
</feature>
<evidence type="ECO:0000259" key="11">
    <source>
        <dbReference type="PROSITE" id="PS51164"/>
    </source>
</evidence>
<keyword evidence="2" id="KW-0378">Hydrolase</keyword>
<evidence type="ECO:0000313" key="13">
    <source>
        <dbReference type="Proteomes" id="UP000649617"/>
    </source>
</evidence>
<dbReference type="PRINTS" id="PR00733">
    <property type="entry name" value="GLHYDRLASE6"/>
</dbReference>
<feature type="region of interest" description="Disordered" evidence="9">
    <location>
        <begin position="200"/>
        <end position="246"/>
    </location>
</feature>
<dbReference type="InterPro" id="IPR000254">
    <property type="entry name" value="CBD"/>
</dbReference>
<dbReference type="Proteomes" id="UP000649617">
    <property type="component" value="Unassembled WGS sequence"/>
</dbReference>
<dbReference type="Gene3D" id="3.20.20.40">
    <property type="entry name" value="1, 4-beta cellobiohydrolase"/>
    <property type="match status" value="1"/>
</dbReference>
<accession>A0A812LEG1</accession>
<dbReference type="PROSITE" id="PS50948">
    <property type="entry name" value="PAN"/>
    <property type="match status" value="2"/>
</dbReference>
<evidence type="ECO:0000256" key="4">
    <source>
        <dbReference type="ARBA" id="ARBA00023157"/>
    </source>
</evidence>
<dbReference type="InterPro" id="IPR035971">
    <property type="entry name" value="CBD_sf"/>
</dbReference>
<sequence>WESVSCSGFFVRSYLRMHAADPTTTGPPPTSTVTTKASTFPPTTTPATTTMPTTQTTTTTPQVSTTTRTVVVTMGPPIARDMSAECGRWCQYNDNDWATKCTWIGCSLCAGCGTTVSSTTAAPSTQSTTKVTTTTPAPTTTTTTKTTTTTTSTNPATTSPSGPCAAQYGQCGGMNHNGPTCCQPGSTCTFGNDYYSQCLPGSSPTPSPTPSPPPPTPTPSPPSPTPTPSPPSPSPSPSPPGVNPFEGHPWYVNPSYRDLLSTSINLTSGTVRTTLESMQNVPSAFWIDVKSKIYKGQGHPDHSTVEGILEDAASCSPPSLVVLIVYDLPNRDCFALASNGEICCHYGEDKGRTKCDMSTSGPNAGFYREVVGANCADGLQEYKETYIDPFAEVVGRFADRVPIVLVIEPDSLPNLVTNMKDKRPDNFRGCHDETKVAYEEGIKYAVEKLSATGAQLYVDAGHGGWLGWANSNDDQTGKFANIIASMQIAPKVRGFATNVANYQPLGNLICSEPGKCKGEMSNDPCCADDPCSLQKDWNWAHNELNYVDVLDYKMRAAIPGFTPSFIIDTGRNGKPNTRSDCGNWCNARGAGVGHVPTTATPDARIDAYFWLKTPGESDGCTEILPDGSNCPRFDEMCASVDSLGSRSGEPRAPEAGLWYHYQIAMLAENADMGDASVFSDPGSCGSISGAPQVTVLTDASVRSPTARHSWRSSSMQASNQGVTMLALNTRHARMLFVTDNATEGFEGKDGGMDRACRGATASDNSPNHYEVHSVASLDECKEVCMATEGCKGIEFSKGRCEVWTRPGGIQATIELAGFSCYTYGEMSVEDDFLPVDGGVDRACRGGSKTDNSPNHYEVHSAASVDECKAVCMAIAGCKGIEYSAGRCEVWTRAGGIQASIELSGFSCYTYEGMTVQGEFAPIDGGVDRACRGGGSTDNSPNNYEVHPAGSMDECKAVCMSIQSCKGIEYSPGRCEVWTRADGIEASIQLAGFSCYTYHPGPTTMEKCSQMSEAQMAQALSVSQIPLPFPRHSQCSSFGMAISCRHVHYAATAKKDWQAVLYNDAMGKPQLVLLDGTSIATTQTLSSSPLEVRGVDFDPSGGYLVVLLSGGSTFDSPSLFKKFAVPSLQEVWSTPIRDSQIGLERWTPDAAQSLAVSSSRYVQHSAGECRSGWCSGHQGGMTVMVDANGQQQSYSGDAWASHSCKQMAAYSAISDTFLLGTAGDAYPDALVFSTLKDDVLLKTASFQSWGDGAGSQGISSGAIKADLTGGFGAVWTYGEKGGIQDKLYFATFAADGSFVTDPRPLFDGSGSEIGGNLVPLSDGNWLVAFAESATDVIPDYLRTLWDDWSLPE</sequence>
<keyword evidence="3" id="KW-0136">Cellulose degradation</keyword>
<dbReference type="SUPFAM" id="SSF57180">
    <property type="entry name" value="Cellulose-binding domain"/>
    <property type="match status" value="1"/>
</dbReference>
<dbReference type="PROSITE" id="PS00656">
    <property type="entry name" value="GLYCOSYL_HYDROL_F6_2"/>
    <property type="match status" value="1"/>
</dbReference>
<keyword evidence="1" id="KW-0732">Signal</keyword>
<proteinExistence type="predicted"/>
<dbReference type="InterPro" id="IPR036434">
    <property type="entry name" value="Beta_cellobiohydrolase_sf"/>
</dbReference>
<evidence type="ECO:0000256" key="8">
    <source>
        <dbReference type="PROSITE-ProRule" id="PRU10057"/>
    </source>
</evidence>
<feature type="non-terminal residue" evidence="12">
    <location>
        <position position="1351"/>
    </location>
</feature>
<dbReference type="SMART" id="SM00236">
    <property type="entry name" value="fCBD"/>
    <property type="match status" value="1"/>
</dbReference>
<name>A0A812LEG1_SYMPI</name>
<protein>
    <submittedName>
        <fullName evidence="12">Cel3 protein</fullName>
    </submittedName>
</protein>
<dbReference type="SUPFAM" id="SSF51989">
    <property type="entry name" value="Glycosyl hydrolases family 6, cellulases"/>
    <property type="match status" value="1"/>
</dbReference>
<evidence type="ECO:0000313" key="12">
    <source>
        <dbReference type="EMBL" id="CAE7240361.1"/>
    </source>
</evidence>
<keyword evidence="4" id="KW-1015">Disulfide bond</keyword>
<comment type="caution">
    <text evidence="12">The sequence shown here is derived from an EMBL/GenBank/DDBJ whole genome shotgun (WGS) entry which is preliminary data.</text>
</comment>
<evidence type="ECO:0000256" key="3">
    <source>
        <dbReference type="ARBA" id="ARBA00023001"/>
    </source>
</evidence>
<keyword evidence="6" id="KW-0326">Glycosidase</keyword>
<evidence type="ECO:0000256" key="6">
    <source>
        <dbReference type="ARBA" id="ARBA00023295"/>
    </source>
</evidence>
<evidence type="ECO:0000259" key="10">
    <source>
        <dbReference type="PROSITE" id="PS50948"/>
    </source>
</evidence>
<dbReference type="PANTHER" id="PTHR34876">
    <property type="match status" value="1"/>
</dbReference>
<feature type="compositionally biased region" description="Pro residues" evidence="9">
    <location>
        <begin position="203"/>
        <end position="242"/>
    </location>
</feature>
<feature type="compositionally biased region" description="Low complexity" evidence="9">
    <location>
        <begin position="119"/>
        <end position="161"/>
    </location>
</feature>
<dbReference type="GO" id="GO:0004553">
    <property type="term" value="F:hydrolase activity, hydrolyzing O-glycosyl compounds"/>
    <property type="evidence" value="ECO:0007669"/>
    <property type="project" value="InterPro"/>
</dbReference>
<dbReference type="Pfam" id="PF00734">
    <property type="entry name" value="CBM_1"/>
    <property type="match status" value="1"/>
</dbReference>
<dbReference type="PROSITE" id="PS00562">
    <property type="entry name" value="CBM1_1"/>
    <property type="match status" value="1"/>
</dbReference>
<keyword evidence="5" id="KW-0119">Carbohydrate metabolism</keyword>
<evidence type="ECO:0000256" key="1">
    <source>
        <dbReference type="ARBA" id="ARBA00022729"/>
    </source>
</evidence>
<keyword evidence="7" id="KW-0624">Polysaccharide degradation</keyword>
<organism evidence="12 13">
    <name type="scientific">Symbiodinium pilosum</name>
    <name type="common">Dinoflagellate</name>
    <dbReference type="NCBI Taxonomy" id="2952"/>
    <lineage>
        <taxon>Eukaryota</taxon>
        <taxon>Sar</taxon>
        <taxon>Alveolata</taxon>
        <taxon>Dinophyceae</taxon>
        <taxon>Suessiales</taxon>
        <taxon>Symbiodiniaceae</taxon>
        <taxon>Symbiodinium</taxon>
    </lineage>
</organism>
<feature type="domain" description="Apple" evidence="10">
    <location>
        <begin position="756"/>
        <end position="820"/>
    </location>
</feature>
<dbReference type="Pfam" id="PF01341">
    <property type="entry name" value="Glyco_hydro_6"/>
    <property type="match status" value="2"/>
</dbReference>
<dbReference type="SMART" id="SM00473">
    <property type="entry name" value="PAN_AP"/>
    <property type="match status" value="3"/>
</dbReference>
<dbReference type="EMBL" id="CAJNIZ010005270">
    <property type="protein sequence ID" value="CAE7240361.1"/>
    <property type="molecule type" value="Genomic_DNA"/>
</dbReference>
<dbReference type="OrthoDB" id="64893at2759"/>
<reference evidence="12" key="1">
    <citation type="submission" date="2021-02" db="EMBL/GenBank/DDBJ databases">
        <authorList>
            <person name="Dougan E. K."/>
            <person name="Rhodes N."/>
            <person name="Thang M."/>
            <person name="Chan C."/>
        </authorList>
    </citation>
    <scope>NUCLEOTIDE SEQUENCE</scope>
</reference>